<comment type="caution">
    <text evidence="5">The sequence shown here is derived from an EMBL/GenBank/DDBJ whole genome shotgun (WGS) entry which is preliminary data.</text>
</comment>
<evidence type="ECO:0000256" key="2">
    <source>
        <dbReference type="ARBA" id="ARBA00023315"/>
    </source>
</evidence>
<sequence length="341" mass="36380">MSTVRITPVDPTDREALLAWNTLLGEGFNAGREAAWWASDETTLARFADPKPARRSVLLVASIDGERVGAAGAEVDPGDPAEVEISVLPAHRRRGVGTALAAAVREALAGHAEIVQAETYSEAGVAFALAQGLRLGNQEHRMLRDLPLDPAVLPGPSAVARPAPSAAAHPAPSAAGPGITVRTWRGACPEELLEDWARLNTQMEADVPMGDLTRPAPRSDVEALRRTERRMDAQGWTLVRALAYDAGLAVGYTEILVSRHDPEIITQDDTLVDRAHRGRGIGRALKLANLENLAGVPELARARWIQTYTALDNAPMLALNRSLGFRGADVLSVLEGALLPA</sequence>
<keyword evidence="1" id="KW-0808">Transferase</keyword>
<dbReference type="PROSITE" id="PS51186">
    <property type="entry name" value="GNAT"/>
    <property type="match status" value="2"/>
</dbReference>
<feature type="region of interest" description="Disordered" evidence="3">
    <location>
        <begin position="159"/>
        <end position="178"/>
    </location>
</feature>
<evidence type="ECO:0000313" key="6">
    <source>
        <dbReference type="Proteomes" id="UP000742460"/>
    </source>
</evidence>
<evidence type="ECO:0000256" key="3">
    <source>
        <dbReference type="SAM" id="MobiDB-lite"/>
    </source>
</evidence>
<dbReference type="Pfam" id="PF00583">
    <property type="entry name" value="Acetyltransf_1"/>
    <property type="match status" value="2"/>
</dbReference>
<dbReference type="SUPFAM" id="SSF55729">
    <property type="entry name" value="Acyl-CoA N-acyltransferases (Nat)"/>
    <property type="match status" value="2"/>
</dbReference>
<protein>
    <submittedName>
        <fullName evidence="5">GNAT family N-acetyltransferase</fullName>
    </submittedName>
</protein>
<gene>
    <name evidence="5" type="ORF">K8V81_10025</name>
</gene>
<accession>A0A921SXP0</accession>
<dbReference type="Proteomes" id="UP000742460">
    <property type="component" value="Unassembled WGS sequence"/>
</dbReference>
<evidence type="ECO:0000256" key="1">
    <source>
        <dbReference type="ARBA" id="ARBA00022679"/>
    </source>
</evidence>
<dbReference type="PANTHER" id="PTHR43877">
    <property type="entry name" value="AMINOALKYLPHOSPHONATE N-ACETYLTRANSFERASE-RELATED-RELATED"/>
    <property type="match status" value="1"/>
</dbReference>
<dbReference type="CDD" id="cd04301">
    <property type="entry name" value="NAT_SF"/>
    <property type="match status" value="2"/>
</dbReference>
<dbReference type="Gene3D" id="3.40.630.30">
    <property type="match status" value="1"/>
</dbReference>
<dbReference type="PANTHER" id="PTHR43877:SF6">
    <property type="entry name" value="GCN5-RELATED N-ACETYLTRANSFERASE"/>
    <property type="match status" value="1"/>
</dbReference>
<reference evidence="5" key="1">
    <citation type="journal article" date="2021" name="PeerJ">
        <title>Extensive microbial diversity within the chicken gut microbiome revealed by metagenomics and culture.</title>
        <authorList>
            <person name="Gilroy R."/>
            <person name="Ravi A."/>
            <person name="Getino M."/>
            <person name="Pursley I."/>
            <person name="Horton D.L."/>
            <person name="Alikhan N.F."/>
            <person name="Baker D."/>
            <person name="Gharbi K."/>
            <person name="Hall N."/>
            <person name="Watson M."/>
            <person name="Adriaenssens E.M."/>
            <person name="Foster-Nyarko E."/>
            <person name="Jarju S."/>
            <person name="Secka A."/>
            <person name="Antonio M."/>
            <person name="Oren A."/>
            <person name="Chaudhuri R.R."/>
            <person name="La Ragione R."/>
            <person name="Hildebrand F."/>
            <person name="Pallen M.J."/>
        </authorList>
    </citation>
    <scope>NUCLEOTIDE SEQUENCE</scope>
    <source>
        <strain evidence="5">ChiGjej5B5-22894</strain>
    </source>
</reference>
<dbReference type="AlphaFoldDB" id="A0A921SXP0"/>
<dbReference type="InterPro" id="IPR016181">
    <property type="entry name" value="Acyl_CoA_acyltransferase"/>
</dbReference>
<dbReference type="InterPro" id="IPR050832">
    <property type="entry name" value="Bact_Acetyltransf"/>
</dbReference>
<feature type="domain" description="N-acetyltransferase" evidence="4">
    <location>
        <begin position="4"/>
        <end position="159"/>
    </location>
</feature>
<dbReference type="GO" id="GO:0016747">
    <property type="term" value="F:acyltransferase activity, transferring groups other than amino-acyl groups"/>
    <property type="evidence" value="ECO:0007669"/>
    <property type="project" value="InterPro"/>
</dbReference>
<evidence type="ECO:0000313" key="5">
    <source>
        <dbReference type="EMBL" id="HJG92046.1"/>
    </source>
</evidence>
<reference evidence="5" key="2">
    <citation type="submission" date="2021-09" db="EMBL/GenBank/DDBJ databases">
        <authorList>
            <person name="Gilroy R."/>
        </authorList>
    </citation>
    <scope>NUCLEOTIDE SEQUENCE</scope>
    <source>
        <strain evidence="5">ChiGjej5B5-22894</strain>
    </source>
</reference>
<proteinExistence type="predicted"/>
<dbReference type="EMBL" id="DYUE01000230">
    <property type="protein sequence ID" value="HJG92046.1"/>
    <property type="molecule type" value="Genomic_DNA"/>
</dbReference>
<name>A0A921SXP0_9MICO</name>
<evidence type="ECO:0000259" key="4">
    <source>
        <dbReference type="PROSITE" id="PS51186"/>
    </source>
</evidence>
<feature type="domain" description="N-acetyltransferase" evidence="4">
    <location>
        <begin position="179"/>
        <end position="341"/>
    </location>
</feature>
<keyword evidence="2" id="KW-0012">Acyltransferase</keyword>
<organism evidence="5 6">
    <name type="scientific">Brachybacterium massiliense</name>
    <dbReference type="NCBI Taxonomy" id="1755098"/>
    <lineage>
        <taxon>Bacteria</taxon>
        <taxon>Bacillati</taxon>
        <taxon>Actinomycetota</taxon>
        <taxon>Actinomycetes</taxon>
        <taxon>Micrococcales</taxon>
        <taxon>Dermabacteraceae</taxon>
        <taxon>Brachybacterium</taxon>
    </lineage>
</organism>
<dbReference type="InterPro" id="IPR000182">
    <property type="entry name" value="GNAT_dom"/>
</dbReference>